<sequence>MPLVFGALLTPCIGHAQAVPITLGNVDGVFGDGNGAVLLKGWACWKYYTLTLSSPQVDVYVGGEAGKGGVKLGTYNVDQPSEPEVSQACENRNSNSRFIIAITIAARQQYGGQRLYVYGSPFGKGISYTLLSGSGEYAIPIAPAVTDSVYYVHTDRLGSNVIMTDANANVVLQTDYKAYGAAMQQHDKQEAPGFTGSYEDPLTGLTYMQARYYDADLGRFISIDPVPAKVGDLYNFNRYVYAKDNPLTYLDSTGMSACIPSTSVGGGAQHSLPTQDCGNDSSPGGGLPSFVSGGSSGNGSGGGSGGVGVVNEVPVVTVNSIAVPRPLSLPEIRVTAIAVPNPWLVLFLGLVYPENMASCRSPYCHAGLAAPSDIYAPHGYANKSTESKPKGVPPGTIPIDDAKGRYGWDKDDVHNIKDGIGAGPKDWTGVSPDGRIWGGDSNGDAVDHGNWEDYL</sequence>
<dbReference type="Proteomes" id="UP001620461">
    <property type="component" value="Unassembled WGS sequence"/>
</dbReference>
<evidence type="ECO:0000313" key="4">
    <source>
        <dbReference type="EMBL" id="MFK2900312.1"/>
    </source>
</evidence>
<dbReference type="PANTHER" id="PTHR32305">
    <property type="match status" value="1"/>
</dbReference>
<dbReference type="InterPro" id="IPR056823">
    <property type="entry name" value="TEN-like_YD-shell"/>
</dbReference>
<dbReference type="InterPro" id="IPR050708">
    <property type="entry name" value="T6SS_VgrG/RHS"/>
</dbReference>
<dbReference type="NCBIfam" id="TIGR03696">
    <property type="entry name" value="Rhs_assc_core"/>
    <property type="match status" value="1"/>
</dbReference>
<evidence type="ECO:0000256" key="1">
    <source>
        <dbReference type="ARBA" id="ARBA00022737"/>
    </source>
</evidence>
<feature type="compositionally biased region" description="Polar residues" evidence="2">
    <location>
        <begin position="271"/>
        <end position="282"/>
    </location>
</feature>
<evidence type="ECO:0000313" key="5">
    <source>
        <dbReference type="Proteomes" id="UP001620461"/>
    </source>
</evidence>
<name>A0ABW8JGU4_9GAMM</name>
<gene>
    <name evidence="4" type="ORF">ISP15_08195</name>
</gene>
<protein>
    <recommendedName>
        <fullName evidence="3">Teneurin-like YD-shell domain-containing protein</fullName>
    </recommendedName>
</protein>
<feature type="compositionally biased region" description="Gly residues" evidence="2">
    <location>
        <begin position="294"/>
        <end position="305"/>
    </location>
</feature>
<organism evidence="4 5">
    <name type="scientific">Dyella jejuensis</name>
    <dbReference type="NCBI Taxonomy" id="1432009"/>
    <lineage>
        <taxon>Bacteria</taxon>
        <taxon>Pseudomonadati</taxon>
        <taxon>Pseudomonadota</taxon>
        <taxon>Gammaproteobacteria</taxon>
        <taxon>Lysobacterales</taxon>
        <taxon>Rhodanobacteraceae</taxon>
        <taxon>Dyella</taxon>
    </lineage>
</organism>
<keyword evidence="1" id="KW-0677">Repeat</keyword>
<evidence type="ECO:0000256" key="2">
    <source>
        <dbReference type="SAM" id="MobiDB-lite"/>
    </source>
</evidence>
<feature type="region of interest" description="Disordered" evidence="2">
    <location>
        <begin position="419"/>
        <end position="455"/>
    </location>
</feature>
<dbReference type="InterPro" id="IPR022385">
    <property type="entry name" value="Rhs_assc_core"/>
</dbReference>
<dbReference type="Pfam" id="PF25023">
    <property type="entry name" value="TEN_YD-shell"/>
    <property type="match status" value="1"/>
</dbReference>
<dbReference type="Gene3D" id="2.180.10.10">
    <property type="entry name" value="RHS repeat-associated core"/>
    <property type="match status" value="1"/>
</dbReference>
<comment type="caution">
    <text evidence="4">The sequence shown here is derived from an EMBL/GenBank/DDBJ whole genome shotgun (WGS) entry which is preliminary data.</text>
</comment>
<feature type="domain" description="Teneurin-like YD-shell" evidence="3">
    <location>
        <begin position="147"/>
        <end position="246"/>
    </location>
</feature>
<dbReference type="EMBL" id="JADIKJ010000008">
    <property type="protein sequence ID" value="MFK2900312.1"/>
    <property type="molecule type" value="Genomic_DNA"/>
</dbReference>
<feature type="region of interest" description="Disordered" evidence="2">
    <location>
        <begin position="269"/>
        <end position="305"/>
    </location>
</feature>
<feature type="compositionally biased region" description="Basic and acidic residues" evidence="2">
    <location>
        <begin position="445"/>
        <end position="455"/>
    </location>
</feature>
<keyword evidence="5" id="KW-1185">Reference proteome</keyword>
<proteinExistence type="predicted"/>
<accession>A0ABW8JGU4</accession>
<dbReference type="PANTHER" id="PTHR32305:SF15">
    <property type="entry name" value="PROTEIN RHSA-RELATED"/>
    <property type="match status" value="1"/>
</dbReference>
<evidence type="ECO:0000259" key="3">
    <source>
        <dbReference type="Pfam" id="PF25023"/>
    </source>
</evidence>
<reference evidence="4 5" key="1">
    <citation type="submission" date="2020-10" db="EMBL/GenBank/DDBJ databases">
        <title>Phylogeny of dyella-like bacteria.</title>
        <authorList>
            <person name="Fu J."/>
        </authorList>
    </citation>
    <scope>NUCLEOTIDE SEQUENCE [LARGE SCALE GENOMIC DNA]</scope>
    <source>
        <strain evidence="4 5">JP1</strain>
    </source>
</reference>